<dbReference type="InterPro" id="IPR047057">
    <property type="entry name" value="MerR_fam"/>
</dbReference>
<dbReference type="Gene3D" id="3.20.80.10">
    <property type="entry name" value="Regulatory factor, effector binding domain"/>
    <property type="match status" value="1"/>
</dbReference>
<protein>
    <submittedName>
        <fullName evidence="3">MerR family transcriptional regulator</fullName>
    </submittedName>
</protein>
<evidence type="ECO:0000256" key="1">
    <source>
        <dbReference type="ARBA" id="ARBA00023125"/>
    </source>
</evidence>
<keyword evidence="1" id="KW-0238">DNA-binding</keyword>
<dbReference type="InterPro" id="IPR011256">
    <property type="entry name" value="Reg_factor_effector_dom_sf"/>
</dbReference>
<accession>A0ABW8LY35</accession>
<keyword evidence="4" id="KW-1185">Reference proteome</keyword>
<evidence type="ECO:0000313" key="4">
    <source>
        <dbReference type="Proteomes" id="UP001620295"/>
    </source>
</evidence>
<name>A0ABW8LY35_9ACTN</name>
<sequence length="277" mass="29940">MNDDDPLSIGQFARLVRLSVKQLRHYADLGLLPPARVDPDTGYRYYRADQARDAMSIGLLRSLDVPLAAIKDVLSTQDPARVLGDVRDRLDDELARRRRSLAALERILASGLPTAEVTLRREEPQRVAVVRDVADSPEDIGRVTGACVGRLLALLAAGEQGKPKEGKEGAEGLRLVGLFPVDLGEYIPITITAALPEDRPAPPGTTADLLPGGTFACATHTGPYDQISLTAHALVAWCVERGHTPTGPIRELYLNDPAVTAPDQLVTQLLIPLEETL</sequence>
<dbReference type="InterPro" id="IPR029442">
    <property type="entry name" value="GyrI-like"/>
</dbReference>
<dbReference type="EMBL" id="JBJDQH010000015">
    <property type="protein sequence ID" value="MFK4270837.1"/>
    <property type="molecule type" value="Genomic_DNA"/>
</dbReference>
<evidence type="ECO:0000259" key="2">
    <source>
        <dbReference type="PROSITE" id="PS50937"/>
    </source>
</evidence>
<dbReference type="Pfam" id="PF06445">
    <property type="entry name" value="GyrI-like"/>
    <property type="match status" value="1"/>
</dbReference>
<dbReference type="Gene3D" id="1.10.1660.10">
    <property type="match status" value="1"/>
</dbReference>
<dbReference type="RefSeq" id="WP_358708599.1">
    <property type="nucleotide sequence ID" value="NZ_JBFACG010000059.1"/>
</dbReference>
<proteinExistence type="predicted"/>
<dbReference type="PANTHER" id="PTHR30204:SF97">
    <property type="entry name" value="MERR FAMILY REGULATORY PROTEIN"/>
    <property type="match status" value="1"/>
</dbReference>
<dbReference type="Pfam" id="PF13411">
    <property type="entry name" value="MerR_1"/>
    <property type="match status" value="1"/>
</dbReference>
<dbReference type="PANTHER" id="PTHR30204">
    <property type="entry name" value="REDOX-CYCLING DRUG-SENSING TRANSCRIPTIONAL ACTIVATOR SOXR"/>
    <property type="match status" value="1"/>
</dbReference>
<comment type="caution">
    <text evidence="3">The sequence shown here is derived from an EMBL/GenBank/DDBJ whole genome shotgun (WGS) entry which is preliminary data.</text>
</comment>
<dbReference type="InterPro" id="IPR000551">
    <property type="entry name" value="MerR-type_HTH_dom"/>
</dbReference>
<feature type="domain" description="HTH merR-type" evidence="2">
    <location>
        <begin position="6"/>
        <end position="76"/>
    </location>
</feature>
<dbReference type="PROSITE" id="PS50937">
    <property type="entry name" value="HTH_MERR_2"/>
    <property type="match status" value="1"/>
</dbReference>
<dbReference type="SUPFAM" id="SSF55136">
    <property type="entry name" value="Probable bacterial effector-binding domain"/>
    <property type="match status" value="1"/>
</dbReference>
<evidence type="ECO:0000313" key="3">
    <source>
        <dbReference type="EMBL" id="MFK4270837.1"/>
    </source>
</evidence>
<dbReference type="Proteomes" id="UP001620295">
    <property type="component" value="Unassembled WGS sequence"/>
</dbReference>
<dbReference type="SUPFAM" id="SSF46955">
    <property type="entry name" value="Putative DNA-binding domain"/>
    <property type="match status" value="1"/>
</dbReference>
<dbReference type="InterPro" id="IPR010499">
    <property type="entry name" value="AraC_E-bd"/>
</dbReference>
<dbReference type="InterPro" id="IPR009061">
    <property type="entry name" value="DNA-bd_dom_put_sf"/>
</dbReference>
<gene>
    <name evidence="3" type="ORF">ACI2L5_38810</name>
</gene>
<organism evidence="3 4">
    <name type="scientific">Streptomyces milbemycinicus</name>
    <dbReference type="NCBI Taxonomy" id="476552"/>
    <lineage>
        <taxon>Bacteria</taxon>
        <taxon>Bacillati</taxon>
        <taxon>Actinomycetota</taxon>
        <taxon>Actinomycetes</taxon>
        <taxon>Kitasatosporales</taxon>
        <taxon>Streptomycetaceae</taxon>
        <taxon>Streptomyces</taxon>
    </lineage>
</organism>
<dbReference type="SMART" id="SM00422">
    <property type="entry name" value="HTH_MERR"/>
    <property type="match status" value="1"/>
</dbReference>
<dbReference type="SMART" id="SM00871">
    <property type="entry name" value="AraC_E_bind"/>
    <property type="match status" value="1"/>
</dbReference>
<reference evidence="3 4" key="1">
    <citation type="submission" date="2024-11" db="EMBL/GenBank/DDBJ databases">
        <title>The Natural Products Discovery Center: Release of the First 8490 Sequenced Strains for Exploring Actinobacteria Biosynthetic Diversity.</title>
        <authorList>
            <person name="Kalkreuter E."/>
            <person name="Kautsar S.A."/>
            <person name="Yang D."/>
            <person name="Bader C.D."/>
            <person name="Teijaro C.N."/>
            <person name="Fluegel L."/>
            <person name="Davis C.M."/>
            <person name="Simpson J.R."/>
            <person name="Lauterbach L."/>
            <person name="Steele A.D."/>
            <person name="Gui C."/>
            <person name="Meng S."/>
            <person name="Li G."/>
            <person name="Viehrig K."/>
            <person name="Ye F."/>
            <person name="Su P."/>
            <person name="Kiefer A.F."/>
            <person name="Nichols A."/>
            <person name="Cepeda A.J."/>
            <person name="Yan W."/>
            <person name="Fan B."/>
            <person name="Jiang Y."/>
            <person name="Adhikari A."/>
            <person name="Zheng C.-J."/>
            <person name="Schuster L."/>
            <person name="Cowan T.M."/>
            <person name="Smanski M.J."/>
            <person name="Chevrette M.G."/>
            <person name="De Carvalho L.P.S."/>
            <person name="Shen B."/>
        </authorList>
    </citation>
    <scope>NUCLEOTIDE SEQUENCE [LARGE SCALE GENOMIC DNA]</scope>
    <source>
        <strain evidence="3 4">NPDC020863</strain>
    </source>
</reference>
<dbReference type="CDD" id="cd01107">
    <property type="entry name" value="HTH_BmrR"/>
    <property type="match status" value="1"/>
</dbReference>